<name>A0A6P2L1L7_BURL3</name>
<dbReference type="PANTHER" id="PTHR34501">
    <property type="entry name" value="PROTEIN YDDL-RELATED"/>
    <property type="match status" value="1"/>
</dbReference>
<comment type="subcellular location">
    <subcellularLocation>
        <location evidence="1">Cell outer membrane</location>
        <topology evidence="1">Multi-pass membrane protein</topology>
    </subcellularLocation>
</comment>
<feature type="domain" description="Porin" evidence="12">
    <location>
        <begin position="39"/>
        <end position="357"/>
    </location>
</feature>
<dbReference type="Pfam" id="PF13609">
    <property type="entry name" value="Porin_4"/>
    <property type="match status" value="1"/>
</dbReference>
<dbReference type="Proteomes" id="UP000494218">
    <property type="component" value="Unassembled WGS sequence"/>
</dbReference>
<dbReference type="AlphaFoldDB" id="A0A6P2L1L7"/>
<dbReference type="InterPro" id="IPR033900">
    <property type="entry name" value="Gram_neg_porin_domain"/>
</dbReference>
<gene>
    <name evidence="13" type="ORF">BLA23254_02813</name>
</gene>
<keyword evidence="7" id="KW-0406">Ion transport</keyword>
<keyword evidence="5" id="KW-0812">Transmembrane</keyword>
<protein>
    <submittedName>
        <fullName evidence="13">Porin</fullName>
    </submittedName>
</protein>
<dbReference type="SUPFAM" id="SSF56935">
    <property type="entry name" value="Porins"/>
    <property type="match status" value="1"/>
</dbReference>
<evidence type="ECO:0000256" key="9">
    <source>
        <dbReference type="ARBA" id="ARBA00023136"/>
    </source>
</evidence>
<evidence type="ECO:0000256" key="7">
    <source>
        <dbReference type="ARBA" id="ARBA00023065"/>
    </source>
</evidence>
<dbReference type="EMBL" id="CABVPW010000012">
    <property type="protein sequence ID" value="VWB60852.1"/>
    <property type="molecule type" value="Genomic_DNA"/>
</dbReference>
<keyword evidence="9" id="KW-0472">Membrane</keyword>
<comment type="subunit">
    <text evidence="2">Homotrimer.</text>
</comment>
<dbReference type="GO" id="GO:0006811">
    <property type="term" value="P:monoatomic ion transport"/>
    <property type="evidence" value="ECO:0007669"/>
    <property type="project" value="UniProtKB-KW"/>
</dbReference>
<evidence type="ECO:0000313" key="13">
    <source>
        <dbReference type="EMBL" id="VWB60852.1"/>
    </source>
</evidence>
<dbReference type="GO" id="GO:0046930">
    <property type="term" value="C:pore complex"/>
    <property type="evidence" value="ECO:0007669"/>
    <property type="project" value="UniProtKB-KW"/>
</dbReference>
<evidence type="ECO:0000256" key="6">
    <source>
        <dbReference type="ARBA" id="ARBA00022729"/>
    </source>
</evidence>
<evidence type="ECO:0000313" key="14">
    <source>
        <dbReference type="Proteomes" id="UP000494218"/>
    </source>
</evidence>
<accession>A0A6P2L1L7</accession>
<dbReference type="InterPro" id="IPR050298">
    <property type="entry name" value="Gram-neg_bact_OMP"/>
</dbReference>
<evidence type="ECO:0000256" key="11">
    <source>
        <dbReference type="SAM" id="SignalP"/>
    </source>
</evidence>
<dbReference type="Gene3D" id="2.40.160.10">
    <property type="entry name" value="Porin"/>
    <property type="match status" value="1"/>
</dbReference>
<feature type="chain" id="PRO_5026945605" evidence="11">
    <location>
        <begin position="43"/>
        <end position="390"/>
    </location>
</feature>
<proteinExistence type="predicted"/>
<evidence type="ECO:0000256" key="10">
    <source>
        <dbReference type="ARBA" id="ARBA00023237"/>
    </source>
</evidence>
<dbReference type="GO" id="GO:0009279">
    <property type="term" value="C:cell outer membrane"/>
    <property type="evidence" value="ECO:0007669"/>
    <property type="project" value="UniProtKB-SubCell"/>
</dbReference>
<evidence type="ECO:0000256" key="8">
    <source>
        <dbReference type="ARBA" id="ARBA00023114"/>
    </source>
</evidence>
<evidence type="ECO:0000259" key="12">
    <source>
        <dbReference type="Pfam" id="PF13609"/>
    </source>
</evidence>
<dbReference type="CDD" id="cd00342">
    <property type="entry name" value="gram_neg_porins"/>
    <property type="match status" value="1"/>
</dbReference>
<evidence type="ECO:0000256" key="3">
    <source>
        <dbReference type="ARBA" id="ARBA00022448"/>
    </source>
</evidence>
<keyword evidence="3" id="KW-0813">Transport</keyword>
<evidence type="ECO:0000256" key="4">
    <source>
        <dbReference type="ARBA" id="ARBA00022452"/>
    </source>
</evidence>
<keyword evidence="8" id="KW-0626">Porin</keyword>
<dbReference type="InterPro" id="IPR023614">
    <property type="entry name" value="Porin_dom_sf"/>
</dbReference>
<organism evidence="13 14">
    <name type="scientific">Burkholderia lata (strain ATCC 17760 / DSM 23089 / LMG 22485 / NCIMB 9086 / R18194 / 383)</name>
    <dbReference type="NCBI Taxonomy" id="482957"/>
    <lineage>
        <taxon>Bacteria</taxon>
        <taxon>Pseudomonadati</taxon>
        <taxon>Pseudomonadota</taxon>
        <taxon>Betaproteobacteria</taxon>
        <taxon>Burkholderiales</taxon>
        <taxon>Burkholderiaceae</taxon>
        <taxon>Burkholderia</taxon>
        <taxon>Burkholderia cepacia complex</taxon>
    </lineage>
</organism>
<dbReference type="PANTHER" id="PTHR34501:SF9">
    <property type="entry name" value="MAJOR OUTER MEMBRANE PROTEIN P.IA"/>
    <property type="match status" value="1"/>
</dbReference>
<reference evidence="13 14" key="1">
    <citation type="submission" date="2019-09" db="EMBL/GenBank/DDBJ databases">
        <authorList>
            <person name="Depoorter E."/>
        </authorList>
    </citation>
    <scope>NUCLEOTIDE SEQUENCE [LARGE SCALE GENOMIC DNA]</scope>
    <source>
        <strain evidence="13">LMG 23254</strain>
    </source>
</reference>
<keyword evidence="4" id="KW-1134">Transmembrane beta strand</keyword>
<feature type="signal peptide" evidence="11">
    <location>
        <begin position="1"/>
        <end position="42"/>
    </location>
</feature>
<evidence type="ECO:0000256" key="5">
    <source>
        <dbReference type="ARBA" id="ARBA00022692"/>
    </source>
</evidence>
<keyword evidence="6 11" id="KW-0732">Signal</keyword>
<evidence type="ECO:0000256" key="2">
    <source>
        <dbReference type="ARBA" id="ARBA00011233"/>
    </source>
</evidence>
<dbReference type="GO" id="GO:0015288">
    <property type="term" value="F:porin activity"/>
    <property type="evidence" value="ECO:0007669"/>
    <property type="project" value="UniProtKB-KW"/>
</dbReference>
<sequence length="390" mass="41827">MEITARGRCIASNEAHRRFRPKSALLTLLLAGFALHDVSAHAQSSVTLYGLIDTAVRYTTHADKSGDNVVQLSNGGLSESHWGLRGAEDIGGGNTVVFQLENRFFTNSGTTDPALPFFNTAFIGIKSSTFGRLTLGRQLNPLADAVALSYISNAWIPTVYEFRPEVGMGQGTWTSNMVKYAARWSDVILELSYAFGGQAGAFGAGSQIGASVTYAPAWPLRLAAAYLDTRDAANTSAHFKAWTAGAAYTFGDTRVNAGWVVNREDPNFVGIIPNGPFTPAQLSALGYTRFSSRQMFFGGVTQTIGRSTHVAANVWRTLQDGKTASGNGNATQVQLVADYDLSRRTDVYLEADYSLYRGGLIGSQLQGFNGVSAATGSTQLGFIAGIRHKF</sequence>
<evidence type="ECO:0000256" key="1">
    <source>
        <dbReference type="ARBA" id="ARBA00004571"/>
    </source>
</evidence>
<keyword evidence="10" id="KW-0998">Cell outer membrane</keyword>